<comment type="caution">
    <text evidence="2">The sequence shown here is derived from an EMBL/GenBank/DDBJ whole genome shotgun (WGS) entry which is preliminary data.</text>
</comment>
<dbReference type="EMBL" id="JMCC02000030">
    <property type="protein sequence ID" value="KIG16935.1"/>
    <property type="molecule type" value="Genomic_DNA"/>
</dbReference>
<gene>
    <name evidence="2" type="ORF">DB30_03919</name>
</gene>
<feature type="region of interest" description="Disordered" evidence="1">
    <location>
        <begin position="1333"/>
        <end position="1383"/>
    </location>
</feature>
<evidence type="ECO:0000256" key="1">
    <source>
        <dbReference type="SAM" id="MobiDB-lite"/>
    </source>
</evidence>
<dbReference type="RefSeq" id="WP_052548773.1">
    <property type="nucleotide sequence ID" value="NZ_JMCC02000030.1"/>
</dbReference>
<feature type="compositionally biased region" description="Pro residues" evidence="1">
    <location>
        <begin position="1348"/>
        <end position="1360"/>
    </location>
</feature>
<evidence type="ECO:0000313" key="2">
    <source>
        <dbReference type="EMBL" id="KIG16935.1"/>
    </source>
</evidence>
<sequence length="1502" mass="166497">MAKSSDMLDALMNDLRADGAVDSEGQFTLDREQARAKLQKFQLVDARRYVLELVQAAVLRGAEKIEFQIDADDMRLRFGGTPFTEAEIDDLYGSLFATGDTRELRGVRQLALALNAAIGMNPKFIHLRSGKLELRMRPGQADEIIVKDTELRSTELHVKQRVRPRLMLDFFLNLGGRLAEQTYLRERCGYADVPIFLDGARISKGLASQALGHSSLQFHGPEFSGVMHVASQDSSYARLDLVKDGVWIDSRELLNGGTNLRIVVDGERLRKDVSQAKIVDDEALSRITEAVGRARWKLWTIAKDEATPATARQIAALIQTQLIEHSTPAQLRDDPQANALTSDVTWPDCRGTARQVSLRELIELVQAGKTPRYASRVYAELTPEGDPVPLLERVEARRLGVSLGADLIEADSLLAREQLRARGRKAWRERKGDPVLPTHVPFLVQGPIATPHVRGEVGVDTHTLIDPELEHPTQVLLYKRSCLLGRLELELDIPNLWLVLDAEFEPTDDYQDAIRDGTFVLALLHGLSALREPFARMLEHAAGHPNEANARGLVKRWLVALLDQPTQASLLSKAGADVAPGHYVKLLPKLHADQLGPRDAHDPLAQCPLFEQLDGPRLSLADVAAHHRVHGHIRYLPGRPQDPRLTAPEVLLLGPGDRKIIRALFGPDSYQLVDHEPMLRELRHFDQPQVTLATTRAQIERRLAPAGARLGGWLVELDGEVEGFIVPAFGPLGHELQQLHDTALATTSVAVYRDGRFVCDMQLKLGWGPLLAVVESPKLRADELWETVVEDEHWRTVVASLRSAARRLFTLVVRNYESEVASVRRWLARVLVRAAANEVAPGQPQDGESRVDAIRSLNMFDTVSGSVISLLRIERIHAEHGAVEIVERDTSWAAVRDPEIVKLDPDEVGDLRKLLGARDLEVVDGAQRLSHQQISKQLQGRPRMTEAKLDPAKMLVIRDLHGDRRHGEIGISRTRTVGSLHLRLGVAGRLVHELNDHSYDFALPVDAVVIDESIPLNAKGDPELESKRYRNLLRQIRRNVPSLVLDLCSTLDDQPQPFRRAAWPVLVAHLRSDTDENRRKVREKAFVAASQVPGFRDLWGVHHDLATLIAKSRKRPLGLLVKLRPQVPKQELDARVILVVDEDEAACIEAHANAERFDDDWAAELASMKELANAPKLEAPELDDIALVERKAQVAGGLDCQLWIPRDFAPLAPDAEPPQLVFARNGRELQRMALVHALPCAGVVNGDGLDSSPGEVQLDGRQSISLARQIVIMYVELAKQLETKRLSAKDRERALEYLSWASVCFERGQTDGLGGLGKHVDSLRELLRTQVPPTLRNAARQEPATVAAPPPKPAPTPAPTPASETTAPAADPAPPPTTEPHTPSERLLAALYEQLQWARARHGDVLDQLRLAHLELLDTGDDAIAKIRMSGIAVNTQHPLVARLLAPTRALDPIDPIELAFVVAAIYTLMNHFAQEITDDDERVFVAQLAETLALSVRASGR</sequence>
<reference evidence="2 3" key="1">
    <citation type="submission" date="2014-12" db="EMBL/GenBank/DDBJ databases">
        <title>Genome assembly of Enhygromyxa salina DSM 15201.</title>
        <authorList>
            <person name="Sharma G."/>
            <person name="Subramanian S."/>
        </authorList>
    </citation>
    <scope>NUCLEOTIDE SEQUENCE [LARGE SCALE GENOMIC DNA]</scope>
    <source>
        <strain evidence="2 3">DSM 15201</strain>
    </source>
</reference>
<evidence type="ECO:0000313" key="3">
    <source>
        <dbReference type="Proteomes" id="UP000031599"/>
    </source>
</evidence>
<protein>
    <submittedName>
        <fullName evidence="2">Uncharacterized protein</fullName>
    </submittedName>
</protein>
<organism evidence="2 3">
    <name type="scientific">Enhygromyxa salina</name>
    <dbReference type="NCBI Taxonomy" id="215803"/>
    <lineage>
        <taxon>Bacteria</taxon>
        <taxon>Pseudomonadati</taxon>
        <taxon>Myxococcota</taxon>
        <taxon>Polyangia</taxon>
        <taxon>Nannocystales</taxon>
        <taxon>Nannocystaceae</taxon>
        <taxon>Enhygromyxa</taxon>
    </lineage>
</organism>
<feature type="compositionally biased region" description="Low complexity" evidence="1">
    <location>
        <begin position="1361"/>
        <end position="1370"/>
    </location>
</feature>
<dbReference type="Proteomes" id="UP000031599">
    <property type="component" value="Unassembled WGS sequence"/>
</dbReference>
<proteinExistence type="predicted"/>
<name>A0A0C2D5E8_9BACT</name>
<accession>A0A0C2D5E8</accession>